<comment type="caution">
    <text evidence="5">The sequence shown here is derived from an EMBL/GenBank/DDBJ whole genome shotgun (WGS) entry which is preliminary data.</text>
</comment>
<evidence type="ECO:0000256" key="3">
    <source>
        <dbReference type="ARBA" id="ARBA00023274"/>
    </source>
</evidence>
<dbReference type="SUPFAM" id="SSF110324">
    <property type="entry name" value="Ribosomal L27 protein-like"/>
    <property type="match status" value="1"/>
</dbReference>
<comment type="similarity">
    <text evidence="1">Belongs to the bacterial ribosomal protein bL27 family.</text>
</comment>
<dbReference type="Gene3D" id="2.40.50.100">
    <property type="match status" value="1"/>
</dbReference>
<dbReference type="GO" id="GO:0005762">
    <property type="term" value="C:mitochondrial large ribosomal subunit"/>
    <property type="evidence" value="ECO:0007669"/>
    <property type="project" value="TreeGrafter"/>
</dbReference>
<dbReference type="Pfam" id="PF01016">
    <property type="entry name" value="Ribosomal_L27"/>
    <property type="match status" value="1"/>
</dbReference>
<evidence type="ECO:0000256" key="1">
    <source>
        <dbReference type="ARBA" id="ARBA00010797"/>
    </source>
</evidence>
<dbReference type="GO" id="GO:0006412">
    <property type="term" value="P:translation"/>
    <property type="evidence" value="ECO:0007669"/>
    <property type="project" value="InterPro"/>
</dbReference>
<dbReference type="PRINTS" id="PR00063">
    <property type="entry name" value="RIBOSOMALL27"/>
</dbReference>
<dbReference type="AlphaFoldDB" id="A0AAD5UIG3"/>
<evidence type="ECO:0000313" key="5">
    <source>
        <dbReference type="EMBL" id="KAJ3259080.1"/>
    </source>
</evidence>
<dbReference type="Proteomes" id="UP001210925">
    <property type="component" value="Unassembled WGS sequence"/>
</dbReference>
<organism evidence="5 6">
    <name type="scientific">Boothiomyces macroporosus</name>
    <dbReference type="NCBI Taxonomy" id="261099"/>
    <lineage>
        <taxon>Eukaryota</taxon>
        <taxon>Fungi</taxon>
        <taxon>Fungi incertae sedis</taxon>
        <taxon>Chytridiomycota</taxon>
        <taxon>Chytridiomycota incertae sedis</taxon>
        <taxon>Chytridiomycetes</taxon>
        <taxon>Rhizophydiales</taxon>
        <taxon>Terramycetaceae</taxon>
        <taxon>Boothiomyces</taxon>
    </lineage>
</organism>
<accession>A0AAD5UIG3</accession>
<evidence type="ECO:0000256" key="2">
    <source>
        <dbReference type="ARBA" id="ARBA00022980"/>
    </source>
</evidence>
<reference evidence="5" key="1">
    <citation type="submission" date="2020-05" db="EMBL/GenBank/DDBJ databases">
        <title>Phylogenomic resolution of chytrid fungi.</title>
        <authorList>
            <person name="Stajich J.E."/>
            <person name="Amses K."/>
            <person name="Simmons R."/>
            <person name="Seto K."/>
            <person name="Myers J."/>
            <person name="Bonds A."/>
            <person name="Quandt C.A."/>
            <person name="Barry K."/>
            <person name="Liu P."/>
            <person name="Grigoriev I."/>
            <person name="Longcore J.E."/>
            <person name="James T.Y."/>
        </authorList>
    </citation>
    <scope>NUCLEOTIDE SEQUENCE</scope>
    <source>
        <strain evidence="5">PLAUS21</strain>
    </source>
</reference>
<protein>
    <recommendedName>
        <fullName evidence="4">Large ribosomal subunit protein bL27m</fullName>
    </recommendedName>
</protein>
<keyword evidence="2" id="KW-0689">Ribosomal protein</keyword>
<evidence type="ECO:0000256" key="4">
    <source>
        <dbReference type="ARBA" id="ARBA00035267"/>
    </source>
</evidence>
<dbReference type="PANTHER" id="PTHR15893:SF0">
    <property type="entry name" value="LARGE RIBOSOMAL SUBUNIT PROTEIN BL27M"/>
    <property type="match status" value="1"/>
</dbReference>
<dbReference type="EMBL" id="JADGKB010000021">
    <property type="protein sequence ID" value="KAJ3259080.1"/>
    <property type="molecule type" value="Genomic_DNA"/>
</dbReference>
<keyword evidence="6" id="KW-1185">Reference proteome</keyword>
<evidence type="ECO:0000313" key="6">
    <source>
        <dbReference type="Proteomes" id="UP001210925"/>
    </source>
</evidence>
<gene>
    <name evidence="5" type="ORF">HK103_002967</name>
</gene>
<name>A0AAD5UIG3_9FUNG</name>
<sequence length="183" mass="21108">MLSVLNLFKQPLISNSINFNQVRFASKKAGGSTSNYRGKNPKYRGFKKLQGAMVEPGNIILRQKGTKWHPGTDVGMGKDFTIFALVKGRVMIHYDLARQRRFVSVDDGTRDKFYSRVELKRKLGESIDPSHYLTLSAKERYDYVMKKVADLTKSMEQEKAENLKEKLTQQGRRRFLLKDLTLL</sequence>
<proteinExistence type="inferred from homology"/>
<keyword evidence="3" id="KW-0687">Ribonucleoprotein</keyword>
<dbReference type="PANTHER" id="PTHR15893">
    <property type="entry name" value="RIBOSOMAL PROTEIN L27"/>
    <property type="match status" value="1"/>
</dbReference>
<dbReference type="GO" id="GO:0003735">
    <property type="term" value="F:structural constituent of ribosome"/>
    <property type="evidence" value="ECO:0007669"/>
    <property type="project" value="InterPro"/>
</dbReference>
<dbReference type="InterPro" id="IPR001684">
    <property type="entry name" value="Ribosomal_bL27"/>
</dbReference>